<proteinExistence type="predicted"/>
<organism evidence="7 8">
    <name type="scientific">Thalassolituus maritimus</name>
    <dbReference type="NCBI Taxonomy" id="484498"/>
    <lineage>
        <taxon>Bacteria</taxon>
        <taxon>Pseudomonadati</taxon>
        <taxon>Pseudomonadota</taxon>
        <taxon>Gammaproteobacteria</taxon>
        <taxon>Oceanospirillales</taxon>
        <taxon>Oceanospirillaceae</taxon>
        <taxon>Thalassolituus</taxon>
    </lineage>
</organism>
<dbReference type="CDD" id="cd11386">
    <property type="entry name" value="MCP_signal"/>
    <property type="match status" value="1"/>
</dbReference>
<feature type="transmembrane region" description="Helical" evidence="5">
    <location>
        <begin position="7"/>
        <end position="27"/>
    </location>
</feature>
<reference evidence="8" key="1">
    <citation type="submission" date="2017-01" db="EMBL/GenBank/DDBJ databases">
        <authorList>
            <person name="Varghese N."/>
            <person name="Submissions S."/>
        </authorList>
    </citation>
    <scope>NUCLEOTIDE SEQUENCE [LARGE SCALE GENOMIC DNA]</scope>
    <source>
        <strain evidence="8">DSM 24913</strain>
    </source>
</reference>
<comment type="subcellular location">
    <subcellularLocation>
        <location evidence="1">Membrane</location>
    </subcellularLocation>
</comment>
<keyword evidence="2 3" id="KW-0807">Transducer</keyword>
<dbReference type="GO" id="GO:0007165">
    <property type="term" value="P:signal transduction"/>
    <property type="evidence" value="ECO:0007669"/>
    <property type="project" value="UniProtKB-KW"/>
</dbReference>
<dbReference type="Gene3D" id="1.10.287.950">
    <property type="entry name" value="Methyl-accepting chemotaxis protein"/>
    <property type="match status" value="1"/>
</dbReference>
<keyword evidence="5" id="KW-0812">Transmembrane</keyword>
<dbReference type="GO" id="GO:0006935">
    <property type="term" value="P:chemotaxis"/>
    <property type="evidence" value="ECO:0007669"/>
    <property type="project" value="UniProtKB-ARBA"/>
</dbReference>
<dbReference type="STRING" id="484498.SAMN05421686_1033"/>
<dbReference type="InterPro" id="IPR004089">
    <property type="entry name" value="MCPsignal_dom"/>
</dbReference>
<dbReference type="OrthoDB" id="2489132at2"/>
<dbReference type="Proteomes" id="UP000185639">
    <property type="component" value="Unassembled WGS sequence"/>
</dbReference>
<dbReference type="PANTHER" id="PTHR32089">
    <property type="entry name" value="METHYL-ACCEPTING CHEMOTAXIS PROTEIN MCPB"/>
    <property type="match status" value="1"/>
</dbReference>
<accession>A0A1N7KNC9</accession>
<dbReference type="EMBL" id="FTOH01000003">
    <property type="protein sequence ID" value="SIS63112.1"/>
    <property type="molecule type" value="Genomic_DNA"/>
</dbReference>
<evidence type="ECO:0000256" key="1">
    <source>
        <dbReference type="ARBA" id="ARBA00004370"/>
    </source>
</evidence>
<sequence length="555" mass="60556">MVSSSRLIAGSMLVGSLAGIVLGFAILKTDAEPILALILSAVIATCTTALLQHRLILRPTTDLISNLTASIKGDRHDIKPSADWLTDATQDINNYLTSARKIQQNLAENGGHIAISAAEMSYAADKLQKRIHEEAKDSEQIVHSTGRISNTMEDMLEQTREAARATNEAMEINRAGSEAINRTIPKMEETRDQVQSNAELISNLEAKSENISKVTSIINDIAEQTNLLALNAAIEAARAGEQGRGFAVVADEVRALAGKTSDATEQIGTTIAQINQEVKLAAGNSSNLIKVIDEGVSMTRELNDHLTEINKRADNIQHAVNALVENMNDNTGHIQHISGIIGQTSAHYQETENEVASIADKSSGLSESAETIFESFGSGNLGEPHDTVKAEAFSAAEAIGRLFEEAIASGKITHDALFSREYREIPETNPKKFSTDFDAFTDELLPDIQEPILQRNPFIAYAGAVDDNGYFPTHNIKFTQPLSGDYHKDLVNNRTKRIFDDRTGSRCGSNQKLFLLQTYKRDTGEVMHDLSVPIWVNGKHWGGFRVGYASQTSIQ</sequence>
<evidence type="ECO:0000259" key="6">
    <source>
        <dbReference type="PROSITE" id="PS50111"/>
    </source>
</evidence>
<name>A0A1N7KNC9_9GAMM</name>
<evidence type="ECO:0000256" key="4">
    <source>
        <dbReference type="SAM" id="Coils"/>
    </source>
</evidence>
<feature type="transmembrane region" description="Helical" evidence="5">
    <location>
        <begin position="33"/>
        <end position="51"/>
    </location>
</feature>
<dbReference type="SUPFAM" id="SSF58104">
    <property type="entry name" value="Methyl-accepting chemotaxis protein (MCP) signaling domain"/>
    <property type="match status" value="1"/>
</dbReference>
<evidence type="ECO:0000256" key="5">
    <source>
        <dbReference type="SAM" id="Phobius"/>
    </source>
</evidence>
<keyword evidence="5" id="KW-1133">Transmembrane helix</keyword>
<evidence type="ECO:0000256" key="2">
    <source>
        <dbReference type="ARBA" id="ARBA00023224"/>
    </source>
</evidence>
<dbReference type="GO" id="GO:0016020">
    <property type="term" value="C:membrane"/>
    <property type="evidence" value="ECO:0007669"/>
    <property type="project" value="UniProtKB-SubCell"/>
</dbReference>
<protein>
    <submittedName>
        <fullName evidence="7">Methyl-accepting chemotaxis protein</fullName>
    </submittedName>
</protein>
<feature type="domain" description="Methyl-accepting transducer" evidence="6">
    <location>
        <begin position="109"/>
        <end position="359"/>
    </location>
</feature>
<evidence type="ECO:0000313" key="7">
    <source>
        <dbReference type="EMBL" id="SIS63112.1"/>
    </source>
</evidence>
<dbReference type="RefSeq" id="WP_084188654.1">
    <property type="nucleotide sequence ID" value="NZ_FTOH01000003.1"/>
</dbReference>
<feature type="coiled-coil region" evidence="4">
    <location>
        <begin position="148"/>
        <end position="207"/>
    </location>
</feature>
<dbReference type="PANTHER" id="PTHR32089:SF112">
    <property type="entry name" value="LYSOZYME-LIKE PROTEIN-RELATED"/>
    <property type="match status" value="1"/>
</dbReference>
<keyword evidence="4" id="KW-0175">Coiled coil</keyword>
<keyword evidence="5" id="KW-0472">Membrane</keyword>
<dbReference type="SMART" id="SM00283">
    <property type="entry name" value="MA"/>
    <property type="match status" value="1"/>
</dbReference>
<dbReference type="Pfam" id="PF00015">
    <property type="entry name" value="MCPsignal"/>
    <property type="match status" value="1"/>
</dbReference>
<gene>
    <name evidence="7" type="ORF">SAMN05421686_1033</name>
</gene>
<dbReference type="PROSITE" id="PS50111">
    <property type="entry name" value="CHEMOTAXIS_TRANSDUC_2"/>
    <property type="match status" value="1"/>
</dbReference>
<dbReference type="AlphaFoldDB" id="A0A1N7KNC9"/>
<evidence type="ECO:0000256" key="3">
    <source>
        <dbReference type="PROSITE-ProRule" id="PRU00284"/>
    </source>
</evidence>
<evidence type="ECO:0000313" key="8">
    <source>
        <dbReference type="Proteomes" id="UP000185639"/>
    </source>
</evidence>
<keyword evidence="8" id="KW-1185">Reference proteome</keyword>